<dbReference type="Pfam" id="PF00743">
    <property type="entry name" value="FMO-like"/>
    <property type="match status" value="1"/>
</dbReference>
<keyword evidence="6" id="KW-0472">Membrane</keyword>
<evidence type="ECO:0000256" key="5">
    <source>
        <dbReference type="ARBA" id="ARBA00023002"/>
    </source>
</evidence>
<keyword evidence="7" id="KW-0503">Monooxygenase</keyword>
<dbReference type="InterPro" id="IPR000960">
    <property type="entry name" value="Flavin_mOase"/>
</dbReference>
<dbReference type="PANTHER" id="PTHR23023">
    <property type="entry name" value="DIMETHYLANILINE MONOOXYGENASE"/>
    <property type="match status" value="1"/>
</dbReference>
<dbReference type="GO" id="GO:0050660">
    <property type="term" value="F:flavin adenine dinucleotide binding"/>
    <property type="evidence" value="ECO:0007669"/>
    <property type="project" value="InterPro"/>
</dbReference>
<protein>
    <submittedName>
        <fullName evidence="7">Dimethylaniline monooxygenase (N-oxide forming)</fullName>
    </submittedName>
</protein>
<keyword evidence="3" id="KW-0274">FAD</keyword>
<dbReference type="GO" id="GO:0050661">
    <property type="term" value="F:NADP binding"/>
    <property type="evidence" value="ECO:0007669"/>
    <property type="project" value="InterPro"/>
</dbReference>
<dbReference type="PRINTS" id="PR00370">
    <property type="entry name" value="FMOXYGENASE"/>
</dbReference>
<sequence>MGKSLCVIGAGPSGLTVMKQLLDQGHKVVCLERHHEIGGVFAKRNTYESCLLTISNLFMAYSDHMPMNERIKFQTRGEYCTYLHSYAEKFSLIPHIEFNTIVEDVDKTDDGATIKTTSMNGENPRTHNFDGVIVCTGSFQKAKYPNEIPGFETFQGDILHTAQYHNNVEPDLTDKRVLCIGMGESAADVVTEIGDVAKRCILSMRRYCNVAPRNLPFADGYFTIDTATTRLFNRVSGWINSFWHTNLFRKQKNSIDPAIALRGEWCLKAGNEPNQVITKNERIFNSIIDGKVIPNTVGIEKITENSVLFKDGVQEEIDTIMCCTGFRMTFPFLKNEYSFTNPRLLYKHMFHPELGKKIVFAGFVRPQQGGVPVIAEMQGRYLALLYNDDVSLPPEDQLPALIQADKESEEREFYITPYVTSLVNYSHYMESLGRLIGCSPEVSWFKDFKLASKIWLGPHFAIQYRLNGPQAFKEEDQKEIRHFLRTFPLYFPKSTYALLIGGWILGTLFPFIQKFRKRP</sequence>
<dbReference type="AlphaFoldDB" id="A0A450SG51"/>
<dbReference type="InterPro" id="IPR020946">
    <property type="entry name" value="Flavin_mOase-like"/>
</dbReference>
<dbReference type="SUPFAM" id="SSF51905">
    <property type="entry name" value="FAD/NAD(P)-binding domain"/>
    <property type="match status" value="3"/>
</dbReference>
<dbReference type="InterPro" id="IPR036188">
    <property type="entry name" value="FAD/NAD-bd_sf"/>
</dbReference>
<organism evidence="7">
    <name type="scientific">Candidatus Kentrum sp. FW</name>
    <dbReference type="NCBI Taxonomy" id="2126338"/>
    <lineage>
        <taxon>Bacteria</taxon>
        <taxon>Pseudomonadati</taxon>
        <taxon>Pseudomonadota</taxon>
        <taxon>Gammaproteobacteria</taxon>
        <taxon>Candidatus Kentrum</taxon>
    </lineage>
</organism>
<gene>
    <name evidence="7" type="ORF">BECKFW1821B_GA0114236_10113</name>
</gene>
<feature type="transmembrane region" description="Helical" evidence="6">
    <location>
        <begin position="494"/>
        <end position="512"/>
    </location>
</feature>
<dbReference type="GO" id="GO:0004499">
    <property type="term" value="F:N,N-dimethylaniline monooxygenase activity"/>
    <property type="evidence" value="ECO:0007669"/>
    <property type="project" value="InterPro"/>
</dbReference>
<reference evidence="7" key="1">
    <citation type="submission" date="2019-02" db="EMBL/GenBank/DDBJ databases">
        <authorList>
            <person name="Gruber-Vodicka R. H."/>
            <person name="Seah K. B. B."/>
        </authorList>
    </citation>
    <scope>NUCLEOTIDE SEQUENCE</scope>
    <source>
        <strain evidence="7">BECK_BZ106</strain>
    </source>
</reference>
<evidence type="ECO:0000256" key="2">
    <source>
        <dbReference type="ARBA" id="ARBA00022630"/>
    </source>
</evidence>
<dbReference type="EMBL" id="CAADFD010000011">
    <property type="protein sequence ID" value="VFJ51943.1"/>
    <property type="molecule type" value="Genomic_DNA"/>
</dbReference>
<keyword evidence="6" id="KW-1133">Transmembrane helix</keyword>
<evidence type="ECO:0000256" key="3">
    <source>
        <dbReference type="ARBA" id="ARBA00022827"/>
    </source>
</evidence>
<dbReference type="Gene3D" id="3.50.50.60">
    <property type="entry name" value="FAD/NAD(P)-binding domain"/>
    <property type="match status" value="1"/>
</dbReference>
<keyword evidence="6" id="KW-0812">Transmembrane</keyword>
<comment type="similarity">
    <text evidence="1">Belongs to the FMO family.</text>
</comment>
<keyword evidence="2" id="KW-0285">Flavoprotein</keyword>
<name>A0A450SG51_9GAMM</name>
<evidence type="ECO:0000256" key="1">
    <source>
        <dbReference type="ARBA" id="ARBA00009183"/>
    </source>
</evidence>
<keyword evidence="4" id="KW-0521">NADP</keyword>
<dbReference type="PIRSF" id="PIRSF000332">
    <property type="entry name" value="FMO"/>
    <property type="match status" value="1"/>
</dbReference>
<evidence type="ECO:0000313" key="7">
    <source>
        <dbReference type="EMBL" id="VFJ51943.1"/>
    </source>
</evidence>
<keyword evidence="5" id="KW-0560">Oxidoreductase</keyword>
<evidence type="ECO:0000256" key="4">
    <source>
        <dbReference type="ARBA" id="ARBA00022857"/>
    </source>
</evidence>
<dbReference type="InterPro" id="IPR050346">
    <property type="entry name" value="FMO-like"/>
</dbReference>
<proteinExistence type="inferred from homology"/>
<accession>A0A450SG51</accession>
<evidence type="ECO:0000256" key="6">
    <source>
        <dbReference type="SAM" id="Phobius"/>
    </source>
</evidence>